<evidence type="ECO:0000313" key="1">
    <source>
        <dbReference type="EMBL" id="KHG08222.1"/>
    </source>
</evidence>
<dbReference type="EMBL" id="JRRC01492216">
    <property type="protein sequence ID" value="KHG08222.1"/>
    <property type="molecule type" value="Genomic_DNA"/>
</dbReference>
<dbReference type="AlphaFoldDB" id="A0A0B0N6A2"/>
<accession>A0A0B0N6A2</accession>
<name>A0A0B0N6A2_GOSAR</name>
<comment type="caution">
    <text evidence="1">The sequence shown here is derived from an EMBL/GenBank/DDBJ whole genome shotgun (WGS) entry which is preliminary data.</text>
</comment>
<proteinExistence type="predicted"/>
<organism evidence="1 2">
    <name type="scientific">Gossypium arboreum</name>
    <name type="common">Tree cotton</name>
    <name type="synonym">Gossypium nanking</name>
    <dbReference type="NCBI Taxonomy" id="29729"/>
    <lineage>
        <taxon>Eukaryota</taxon>
        <taxon>Viridiplantae</taxon>
        <taxon>Streptophyta</taxon>
        <taxon>Embryophyta</taxon>
        <taxon>Tracheophyta</taxon>
        <taxon>Spermatophyta</taxon>
        <taxon>Magnoliopsida</taxon>
        <taxon>eudicotyledons</taxon>
        <taxon>Gunneridae</taxon>
        <taxon>Pentapetalae</taxon>
        <taxon>rosids</taxon>
        <taxon>malvids</taxon>
        <taxon>Malvales</taxon>
        <taxon>Malvaceae</taxon>
        <taxon>Malvoideae</taxon>
        <taxon>Gossypium</taxon>
    </lineage>
</organism>
<sequence length="52" mass="5809">MAHGLAHGRVWHDIVHGLVHGHVWPLRRAHGLDTRSCGQPYDPSQYVCPVST</sequence>
<protein>
    <submittedName>
        <fullName evidence="1">Protein efr3</fullName>
    </submittedName>
</protein>
<reference evidence="2" key="1">
    <citation type="submission" date="2014-09" db="EMBL/GenBank/DDBJ databases">
        <authorList>
            <person name="Mudge J."/>
            <person name="Ramaraj T."/>
            <person name="Lindquist I.E."/>
            <person name="Bharti A.K."/>
            <person name="Sundararajan A."/>
            <person name="Cameron C.T."/>
            <person name="Woodward J.E."/>
            <person name="May G.D."/>
            <person name="Brubaker C."/>
            <person name="Broadhvest J."/>
            <person name="Wilkins T.A."/>
        </authorList>
    </citation>
    <scope>NUCLEOTIDE SEQUENCE</scope>
    <source>
        <strain evidence="2">cv. AKA8401</strain>
    </source>
</reference>
<dbReference type="Proteomes" id="UP000032142">
    <property type="component" value="Unassembled WGS sequence"/>
</dbReference>
<gene>
    <name evidence="1" type="ORF">F383_34861</name>
</gene>
<keyword evidence="2" id="KW-1185">Reference proteome</keyword>
<evidence type="ECO:0000313" key="2">
    <source>
        <dbReference type="Proteomes" id="UP000032142"/>
    </source>
</evidence>